<accession>A0ABT9J380</accession>
<evidence type="ECO:0000313" key="3">
    <source>
        <dbReference type="Proteomes" id="UP001231941"/>
    </source>
</evidence>
<dbReference type="Gene3D" id="3.90.1200.10">
    <property type="match status" value="1"/>
</dbReference>
<name>A0ABT9J380_9BACL</name>
<gene>
    <name evidence="2" type="ORF">Q5Y73_15150</name>
</gene>
<dbReference type="InterPro" id="IPR002575">
    <property type="entry name" value="Aminoglycoside_PTrfase"/>
</dbReference>
<dbReference type="Gene3D" id="3.30.200.150">
    <property type="match status" value="1"/>
</dbReference>
<reference evidence="2 3" key="1">
    <citation type="submission" date="2023-08" db="EMBL/GenBank/DDBJ databases">
        <authorList>
            <person name="Park J.-S."/>
        </authorList>
    </citation>
    <scope>NUCLEOTIDE SEQUENCE [LARGE SCALE GENOMIC DNA]</scope>
    <source>
        <strain evidence="2 3">2205SS18-9</strain>
    </source>
</reference>
<evidence type="ECO:0000313" key="2">
    <source>
        <dbReference type="EMBL" id="MDP5275444.1"/>
    </source>
</evidence>
<organism evidence="2 3">
    <name type="scientific">Chengkuizengella axinellae</name>
    <dbReference type="NCBI Taxonomy" id="3064388"/>
    <lineage>
        <taxon>Bacteria</taxon>
        <taxon>Bacillati</taxon>
        <taxon>Bacillota</taxon>
        <taxon>Bacilli</taxon>
        <taxon>Bacillales</taxon>
        <taxon>Paenibacillaceae</taxon>
        <taxon>Chengkuizengella</taxon>
    </lineage>
</organism>
<dbReference type="SUPFAM" id="SSF56112">
    <property type="entry name" value="Protein kinase-like (PK-like)"/>
    <property type="match status" value="1"/>
</dbReference>
<proteinExistence type="predicted"/>
<dbReference type="Pfam" id="PF01636">
    <property type="entry name" value="APH"/>
    <property type="match status" value="1"/>
</dbReference>
<comment type="caution">
    <text evidence="2">The sequence shown here is derived from an EMBL/GenBank/DDBJ whole genome shotgun (WGS) entry which is preliminary data.</text>
</comment>
<feature type="domain" description="Aminoglycoside phosphotransferase" evidence="1">
    <location>
        <begin position="26"/>
        <end position="238"/>
    </location>
</feature>
<dbReference type="RefSeq" id="WP_305992755.1">
    <property type="nucleotide sequence ID" value="NZ_JAVAMP010000008.1"/>
</dbReference>
<dbReference type="PANTHER" id="PTHR21310">
    <property type="entry name" value="AMINOGLYCOSIDE PHOSPHOTRANSFERASE-RELATED-RELATED"/>
    <property type="match status" value="1"/>
</dbReference>
<dbReference type="Proteomes" id="UP001231941">
    <property type="component" value="Unassembled WGS sequence"/>
</dbReference>
<protein>
    <submittedName>
        <fullName evidence="2">Phosphotransferase</fullName>
    </submittedName>
</protein>
<evidence type="ECO:0000259" key="1">
    <source>
        <dbReference type="Pfam" id="PF01636"/>
    </source>
</evidence>
<dbReference type="EMBL" id="JAVAMP010000008">
    <property type="protein sequence ID" value="MDP5275444.1"/>
    <property type="molecule type" value="Genomic_DNA"/>
</dbReference>
<dbReference type="InterPro" id="IPR051678">
    <property type="entry name" value="AGP_Transferase"/>
</dbReference>
<keyword evidence="3" id="KW-1185">Reference proteome</keyword>
<dbReference type="InterPro" id="IPR011009">
    <property type="entry name" value="Kinase-like_dom_sf"/>
</dbReference>
<sequence length="311" mass="36063">MITKLAPKMEIVKKLAEEQLNESVELTIVTSGISTYVYRIRVKNKVYYLRILPEQNVSFAAEVKVHQTLRSKGILVPKIVHFEQKNKLIGLSIMIVEEIVGSSLIDSSYPDQLNQVLFEAGKQLALINQVKVEGFGWIDRQRWLNLVGEKKTFEEFYNSHLENDLFNISDYNFDVDEKHAIKNFLITGLTTMKRVGAHLTHGDFDFAHIYQDKGKYTGIIDFGEIMGGSPLYDLGHFKIHDGDDPTKFKNLKEGYKEIVNLSYEEELEIELWALFVGIRRLSIIHDRPWNSYHEHLIRSVKNRLTSLKRMM</sequence>